<dbReference type="GO" id="GO:0004683">
    <property type="term" value="F:calcium/calmodulin-dependent protein kinase activity"/>
    <property type="evidence" value="ECO:0007669"/>
    <property type="project" value="InterPro"/>
</dbReference>
<feature type="chain" id="PRO_5022062314" evidence="1">
    <location>
        <begin position="26"/>
        <end position="161"/>
    </location>
</feature>
<dbReference type="PIRSF" id="PIRSF028470">
    <property type="entry name" value="UCP028470"/>
    <property type="match status" value="1"/>
</dbReference>
<reference evidence="3 4" key="1">
    <citation type="submission" date="2019-06" db="EMBL/GenBank/DDBJ databases">
        <title>Sorghum-associated microbial communities from plants grown in Nebraska, USA.</title>
        <authorList>
            <person name="Schachtman D."/>
        </authorList>
    </citation>
    <scope>NUCLEOTIDE SEQUENCE [LARGE SCALE GENOMIC DNA]</scope>
    <source>
        <strain evidence="3 4">T529</strain>
    </source>
</reference>
<evidence type="ECO:0000313" key="4">
    <source>
        <dbReference type="Proteomes" id="UP000319722"/>
    </source>
</evidence>
<feature type="signal peptide" evidence="1">
    <location>
        <begin position="1"/>
        <end position="25"/>
    </location>
</feature>
<evidence type="ECO:0000256" key="1">
    <source>
        <dbReference type="SAM" id="SignalP"/>
    </source>
</evidence>
<dbReference type="InterPro" id="IPR032710">
    <property type="entry name" value="NTF2-like_dom_sf"/>
</dbReference>
<dbReference type="OrthoDB" id="953853at2"/>
<evidence type="ECO:0000259" key="2">
    <source>
        <dbReference type="Pfam" id="PF08332"/>
    </source>
</evidence>
<dbReference type="Proteomes" id="UP000319722">
    <property type="component" value="Unassembled WGS sequence"/>
</dbReference>
<accession>A0A561C4H3</accession>
<comment type="caution">
    <text evidence="3">The sequence shown here is derived from an EMBL/GenBank/DDBJ whole genome shotgun (WGS) entry which is preliminary data.</text>
</comment>
<dbReference type="PROSITE" id="PS51257">
    <property type="entry name" value="PROKAR_LIPOPROTEIN"/>
    <property type="match status" value="1"/>
</dbReference>
<dbReference type="Gene3D" id="3.10.450.50">
    <property type="match status" value="1"/>
</dbReference>
<dbReference type="InterPro" id="IPR011944">
    <property type="entry name" value="Steroid_delta5-4_isomerase"/>
</dbReference>
<name>A0A561C4H3_9BURK</name>
<protein>
    <submittedName>
        <fullName evidence="3">Uncharacterized protein (TIGR02246 family)</fullName>
    </submittedName>
</protein>
<dbReference type="InterPro" id="IPR013543">
    <property type="entry name" value="Ca/CaM-dep_prot_kinase-assoc"/>
</dbReference>
<dbReference type="Pfam" id="PF08332">
    <property type="entry name" value="CaMKII_AD"/>
    <property type="match status" value="1"/>
</dbReference>
<dbReference type="NCBIfam" id="TIGR02246">
    <property type="entry name" value="SgcJ/EcaC family oxidoreductase"/>
    <property type="match status" value="1"/>
</dbReference>
<keyword evidence="1" id="KW-0732">Signal</keyword>
<dbReference type="AlphaFoldDB" id="A0A561C4H3"/>
<sequence>MIPRFSKLLSAAAVLALCVSTSVSAQTASSASCAPTGEREIAALFDRWNASLATLDPDKVVANYAPDGVLLATVSNQPRTSPAEIRDYFVKFLKGAPQGKIDSRTIRVGCNVAQDIGTYTFKFKDGKLVHARYTYVYKWLNGQWLIAHHHSSAMPESVAAK</sequence>
<dbReference type="InterPro" id="IPR016887">
    <property type="entry name" value="UCP028470_steroid_isom-rel"/>
</dbReference>
<feature type="domain" description="Calcium/calmodulin-dependent protein kinase II association-domain" evidence="2">
    <location>
        <begin position="38"/>
        <end position="155"/>
    </location>
</feature>
<gene>
    <name evidence="3" type="ORF">FB547_105344</name>
</gene>
<evidence type="ECO:0000313" key="3">
    <source>
        <dbReference type="EMBL" id="TWD85832.1"/>
    </source>
</evidence>
<dbReference type="EMBL" id="VIVL01000005">
    <property type="protein sequence ID" value="TWD85832.1"/>
    <property type="molecule type" value="Genomic_DNA"/>
</dbReference>
<organism evidence="3 4">
    <name type="scientific">Variovorax beijingensis</name>
    <dbReference type="NCBI Taxonomy" id="2496117"/>
    <lineage>
        <taxon>Bacteria</taxon>
        <taxon>Pseudomonadati</taxon>
        <taxon>Pseudomonadota</taxon>
        <taxon>Betaproteobacteria</taxon>
        <taxon>Burkholderiales</taxon>
        <taxon>Comamonadaceae</taxon>
        <taxon>Variovorax</taxon>
    </lineage>
</organism>
<dbReference type="GO" id="GO:0005516">
    <property type="term" value="F:calmodulin binding"/>
    <property type="evidence" value="ECO:0007669"/>
    <property type="project" value="InterPro"/>
</dbReference>
<proteinExistence type="predicted"/>
<dbReference type="SUPFAM" id="SSF54427">
    <property type="entry name" value="NTF2-like"/>
    <property type="match status" value="1"/>
</dbReference>